<dbReference type="EC" id="2.7.11.1" evidence="1"/>
<comment type="caution">
    <text evidence="7">The sequence shown here is derived from an EMBL/GenBank/DDBJ whole genome shotgun (WGS) entry which is preliminary data.</text>
</comment>
<dbReference type="PANTHER" id="PTHR43671">
    <property type="entry name" value="SERINE/THREONINE-PROTEIN KINASE NEK"/>
    <property type="match status" value="1"/>
</dbReference>
<dbReference type="SUPFAM" id="SSF56112">
    <property type="entry name" value="Protein kinase-like (PK-like)"/>
    <property type="match status" value="1"/>
</dbReference>
<dbReference type="AlphaFoldDB" id="A0A1H9IDC4"/>
<dbReference type="InterPro" id="IPR050660">
    <property type="entry name" value="NEK_Ser/Thr_kinase"/>
</dbReference>
<dbReference type="InterPro" id="IPR008271">
    <property type="entry name" value="Ser/Thr_kinase_AS"/>
</dbReference>
<evidence type="ECO:0000313" key="7">
    <source>
        <dbReference type="EMBL" id="SEQ72544.1"/>
    </source>
</evidence>
<dbReference type="Pfam" id="PF00069">
    <property type="entry name" value="Pkinase"/>
    <property type="match status" value="1"/>
</dbReference>
<dbReference type="InterPro" id="IPR011009">
    <property type="entry name" value="Kinase-like_dom_sf"/>
</dbReference>
<dbReference type="PANTHER" id="PTHR43671:SF13">
    <property type="entry name" value="SERINE_THREONINE-PROTEIN KINASE NEK2"/>
    <property type="match status" value="1"/>
</dbReference>
<dbReference type="Proteomes" id="UP000199410">
    <property type="component" value="Unassembled WGS sequence"/>
</dbReference>
<accession>A0A1H9IDC4</accession>
<name>A0A1H9IDC4_9BACI</name>
<reference evidence="7 8" key="1">
    <citation type="submission" date="2016-10" db="EMBL/GenBank/DDBJ databases">
        <authorList>
            <person name="Varghese N."/>
            <person name="Submissions S."/>
        </authorList>
    </citation>
    <scope>NUCLEOTIDE SEQUENCE [LARGE SCALE GENOMIC DNA]</scope>
    <source>
        <strain evidence="7 8">TC-13</strain>
    </source>
</reference>
<dbReference type="SMART" id="SM00220">
    <property type="entry name" value="S_TKc"/>
    <property type="match status" value="1"/>
</dbReference>
<evidence type="ECO:0000313" key="8">
    <source>
        <dbReference type="Proteomes" id="UP000199410"/>
    </source>
</evidence>
<keyword evidence="3" id="KW-0547">Nucleotide-binding</keyword>
<dbReference type="PROSITE" id="PS50011">
    <property type="entry name" value="PROTEIN_KINASE_DOM"/>
    <property type="match status" value="1"/>
</dbReference>
<gene>
    <name evidence="7" type="ORF">SAMN02787113_02245</name>
</gene>
<keyword evidence="2" id="KW-0808">Transferase</keyword>
<evidence type="ECO:0000256" key="2">
    <source>
        <dbReference type="ARBA" id="ARBA00022679"/>
    </source>
</evidence>
<evidence type="ECO:0000256" key="3">
    <source>
        <dbReference type="ARBA" id="ARBA00022741"/>
    </source>
</evidence>
<keyword evidence="5" id="KW-0067">ATP-binding</keyword>
<evidence type="ECO:0000256" key="4">
    <source>
        <dbReference type="ARBA" id="ARBA00022777"/>
    </source>
</evidence>
<organism evidence="7 8">
    <name type="scientific">Lysinibacillus fusiformis</name>
    <dbReference type="NCBI Taxonomy" id="28031"/>
    <lineage>
        <taxon>Bacteria</taxon>
        <taxon>Bacillati</taxon>
        <taxon>Bacillota</taxon>
        <taxon>Bacilli</taxon>
        <taxon>Bacillales</taxon>
        <taxon>Bacillaceae</taxon>
        <taxon>Lysinibacillus</taxon>
    </lineage>
</organism>
<keyword evidence="4 7" id="KW-0418">Kinase</keyword>
<dbReference type="GO" id="GO:0004674">
    <property type="term" value="F:protein serine/threonine kinase activity"/>
    <property type="evidence" value="ECO:0007669"/>
    <property type="project" value="UniProtKB-EC"/>
</dbReference>
<sequence length="307" mass="35990">MQTTSAELSLPINNLLNNTYSIKRLLATSKLSFVYIAEYISTGEEIIIKEFFPLEIALRDLDNKSVINRLPSTKEKFQELKERFLSEACMLQQLNHQHIVKYRHHFFENGSIYIVTDYYEGVLLEQYIQRFSLSERHLLYQDIFLPLIDAITYLHNKGIIHRDIKPSNIMIDAKGQPHLLDFGSAVYYKTVTKYPIFTSPGYSPLEQYSMKGEQGIYTDIYSLIATLYYALTNKIPVDVSQRLIEDKIANVRKYNPKVSIFMSFTIMWGLQIETKKRCSSLRFIKNMIAIELKFKCKKNYFEIFDSK</sequence>
<protein>
    <recommendedName>
        <fullName evidence="1">non-specific serine/threonine protein kinase</fullName>
        <ecNumber evidence="1">2.7.11.1</ecNumber>
    </recommendedName>
</protein>
<evidence type="ECO:0000256" key="5">
    <source>
        <dbReference type="ARBA" id="ARBA00022840"/>
    </source>
</evidence>
<feature type="domain" description="Protein kinase" evidence="6">
    <location>
        <begin position="20"/>
        <end position="290"/>
    </location>
</feature>
<dbReference type="EMBL" id="FOEL01000007">
    <property type="protein sequence ID" value="SEQ72544.1"/>
    <property type="molecule type" value="Genomic_DNA"/>
</dbReference>
<dbReference type="PROSITE" id="PS00108">
    <property type="entry name" value="PROTEIN_KINASE_ST"/>
    <property type="match status" value="1"/>
</dbReference>
<dbReference type="InterPro" id="IPR000719">
    <property type="entry name" value="Prot_kinase_dom"/>
</dbReference>
<dbReference type="GO" id="GO:0005524">
    <property type="term" value="F:ATP binding"/>
    <property type="evidence" value="ECO:0007669"/>
    <property type="project" value="UniProtKB-KW"/>
</dbReference>
<dbReference type="CDD" id="cd14014">
    <property type="entry name" value="STKc_PknB_like"/>
    <property type="match status" value="1"/>
</dbReference>
<evidence type="ECO:0000256" key="1">
    <source>
        <dbReference type="ARBA" id="ARBA00012513"/>
    </source>
</evidence>
<evidence type="ECO:0000259" key="6">
    <source>
        <dbReference type="PROSITE" id="PS50011"/>
    </source>
</evidence>
<dbReference type="Gene3D" id="1.10.510.10">
    <property type="entry name" value="Transferase(Phosphotransferase) domain 1"/>
    <property type="match status" value="1"/>
</dbReference>
<dbReference type="RefSeq" id="WP_089986107.1">
    <property type="nucleotide sequence ID" value="NZ_FMVP01000007.1"/>
</dbReference>
<proteinExistence type="predicted"/>